<sequence>MLILFKDVYNCFRRANVFEIKRNLVPNTRVLRTFNKLLIIKQLYDLMLFKSFIDVKNARDLRQITLQSASSYGVI</sequence>
<evidence type="ECO:0000313" key="1">
    <source>
        <dbReference type="EMBL" id="EFI49090.1"/>
    </source>
</evidence>
<gene>
    <name evidence="1" type="ORF">HMPREF0665_00831</name>
</gene>
<protein>
    <submittedName>
        <fullName evidence="1">Uncharacterized protein</fullName>
    </submittedName>
</protein>
<evidence type="ECO:0000313" key="2">
    <source>
        <dbReference type="Proteomes" id="UP000003805"/>
    </source>
</evidence>
<dbReference type="HOGENOM" id="CLU_189944_0_0_10"/>
<dbReference type="EMBL" id="GL349565">
    <property type="protein sequence ID" value="EFI49090.1"/>
    <property type="molecule type" value="Genomic_DNA"/>
</dbReference>
<dbReference type="Proteomes" id="UP000003805">
    <property type="component" value="Unassembled WGS sequence"/>
</dbReference>
<proteinExistence type="predicted"/>
<name>D7NBD0_9BACT</name>
<accession>D7NBD0</accession>
<keyword evidence="2" id="KW-1185">Reference proteome</keyword>
<dbReference type="AlphaFoldDB" id="D7NBD0"/>
<reference evidence="1 2" key="1">
    <citation type="submission" date="2010-02" db="EMBL/GenBank/DDBJ databases">
        <title>The Genome Sequence of Prevotella oris strain C735.</title>
        <authorList>
            <consortium name="The Broad Institute Genome Sequencing Platform"/>
            <person name="Ward D."/>
            <person name="Feldgarden M."/>
            <person name="Earl A."/>
            <person name="Young S.K."/>
            <person name="Zeng Q."/>
            <person name="Koehrsen M."/>
            <person name="Alvarado L."/>
            <person name="Berlin A."/>
            <person name="Bochicchio J."/>
            <person name="Borenstein D."/>
            <person name="Chapman S.B."/>
            <person name="Chen Z."/>
            <person name="Engels R."/>
            <person name="Freedman E."/>
            <person name="Gellesch M."/>
            <person name="Goldberg J."/>
            <person name="Griggs A."/>
            <person name="Gujja S."/>
            <person name="Heilman E."/>
            <person name="Heiman D."/>
            <person name="Hepburn T."/>
            <person name="Howarth C."/>
            <person name="Jen D."/>
            <person name="Larson L."/>
            <person name="Mehta T."/>
            <person name="Park D."/>
            <person name="Pearson M."/>
            <person name="Roberts A."/>
            <person name="Saif S."/>
            <person name="Shea T."/>
            <person name="Shenoy N."/>
            <person name="Sisk P."/>
            <person name="Stolte C."/>
            <person name="Sykes S."/>
            <person name="Thomson T."/>
            <person name="Walk T."/>
            <person name="White J."/>
            <person name="Yandava C."/>
            <person name="Sibley C.D."/>
            <person name="Field T.R."/>
            <person name="Grinwis M."/>
            <person name="Eshaghurshan C.S."/>
            <person name="Surette M.G."/>
            <person name="Haas B."/>
            <person name="Nusbaum C."/>
            <person name="Birren B."/>
        </authorList>
    </citation>
    <scope>NUCLEOTIDE SEQUENCE [LARGE SCALE GENOMIC DNA]</scope>
    <source>
        <strain evidence="1 2">C735</strain>
    </source>
</reference>
<organism evidence="1 2">
    <name type="scientific">Segatella oris C735</name>
    <dbReference type="NCBI Taxonomy" id="563008"/>
    <lineage>
        <taxon>Bacteria</taxon>
        <taxon>Pseudomonadati</taxon>
        <taxon>Bacteroidota</taxon>
        <taxon>Bacteroidia</taxon>
        <taxon>Bacteroidales</taxon>
        <taxon>Prevotellaceae</taxon>
        <taxon>Segatella</taxon>
    </lineage>
</organism>